<organism evidence="2 3">
    <name type="scientific">Qipengyuania aurantiaca</name>
    <dbReference type="NCBI Taxonomy" id="2867233"/>
    <lineage>
        <taxon>Bacteria</taxon>
        <taxon>Pseudomonadati</taxon>
        <taxon>Pseudomonadota</taxon>
        <taxon>Alphaproteobacteria</taxon>
        <taxon>Sphingomonadales</taxon>
        <taxon>Erythrobacteraceae</taxon>
        <taxon>Qipengyuania</taxon>
    </lineage>
</organism>
<proteinExistence type="predicted"/>
<sequence length="175" mass="18811">MTTTITIDVDFAGVTGVYGSGPYKDLWIAQNPTFTSDSGYVDDEGNIDLPEDLDGAVDIAFTLSAGGFDINGKAYYPHFPRVPAQSNSTFLLAPQPQGSDTQPGLNTSPPMKGKPGEYGKFNATPGDSTHATLVVGERDGTRYKYCLVIPFEDAKQKRGGKIVIDPLLKNGRLDF</sequence>
<dbReference type="RefSeq" id="WP_221426470.1">
    <property type="nucleotide sequence ID" value="NZ_CP081295.1"/>
</dbReference>
<evidence type="ECO:0000256" key="1">
    <source>
        <dbReference type="SAM" id="MobiDB-lite"/>
    </source>
</evidence>
<dbReference type="EMBL" id="CP081295">
    <property type="protein sequence ID" value="QZD91011.1"/>
    <property type="molecule type" value="Genomic_DNA"/>
</dbReference>
<feature type="region of interest" description="Disordered" evidence="1">
    <location>
        <begin position="95"/>
        <end position="116"/>
    </location>
</feature>
<name>A0ABX8ZPX2_9SPHN</name>
<dbReference type="Proteomes" id="UP000824281">
    <property type="component" value="Chromosome"/>
</dbReference>
<evidence type="ECO:0000313" key="3">
    <source>
        <dbReference type="Proteomes" id="UP000824281"/>
    </source>
</evidence>
<reference evidence="2 3" key="1">
    <citation type="submission" date="2021-08" db="EMBL/GenBank/DDBJ databases">
        <title>Comparative Genomics Analysis of the Genus Qipengyuania Reveals Extensive Genetic Diversity and Metabolic Versatility, Including the Description of Fifteen Novel Species.</title>
        <authorList>
            <person name="Liu Y."/>
        </authorList>
    </citation>
    <scope>NUCLEOTIDE SEQUENCE [LARGE SCALE GENOMIC DNA]</scope>
    <source>
        <strain evidence="2 3">1NDH13</strain>
    </source>
</reference>
<feature type="compositionally biased region" description="Polar residues" evidence="1">
    <location>
        <begin position="95"/>
        <end position="109"/>
    </location>
</feature>
<keyword evidence="3" id="KW-1185">Reference proteome</keyword>
<gene>
    <name evidence="2" type="ORF">K3148_06405</name>
</gene>
<protein>
    <submittedName>
        <fullName evidence="2">Uncharacterized protein</fullName>
    </submittedName>
</protein>
<accession>A0ABX8ZPX2</accession>
<evidence type="ECO:0000313" key="2">
    <source>
        <dbReference type="EMBL" id="QZD91011.1"/>
    </source>
</evidence>